<accession>A0A1M7DJG8</accession>
<proteinExistence type="predicted"/>
<dbReference type="RefSeq" id="WP_073203796.1">
    <property type="nucleotide sequence ID" value="NZ_FRCL01000001.1"/>
</dbReference>
<sequence>MSEKEQHDRLRQDAWNYALNSYGYGYIYSLRSEKLNKNLKIITFLGILIPVLIGGIVTTYGLTSPILKYLLIITAPLSIVQLIISVWSVVANWTTSYAYYLETSLDNCNLSSNFEKIGKYPPQSVNDLKLELEKVIVLRENRDKQDNRYPLNEIEKRRGMRYSLRKYKRSCAGCDIIPVNMDSSNCGVCGKF</sequence>
<keyword evidence="1" id="KW-0812">Transmembrane</keyword>
<keyword evidence="3" id="KW-1185">Reference proteome</keyword>
<dbReference type="NCBIfam" id="TIGR04402">
    <property type="entry name" value="mob_CxxC_CxxC"/>
    <property type="match status" value="1"/>
</dbReference>
<feature type="transmembrane region" description="Helical" evidence="1">
    <location>
        <begin position="41"/>
        <end position="63"/>
    </location>
</feature>
<dbReference type="EMBL" id="FRCL01000001">
    <property type="protein sequence ID" value="SHL79664.1"/>
    <property type="molecule type" value="Genomic_DNA"/>
</dbReference>
<reference evidence="3" key="1">
    <citation type="submission" date="2016-11" db="EMBL/GenBank/DDBJ databases">
        <authorList>
            <person name="Varghese N."/>
            <person name="Submissions S."/>
        </authorList>
    </citation>
    <scope>NUCLEOTIDE SEQUENCE [LARGE SCALE GENOMIC DNA]</scope>
    <source>
        <strain evidence="3">CGMCC 1.2749</strain>
    </source>
</reference>
<dbReference type="AlphaFoldDB" id="A0A1M7DJG8"/>
<evidence type="ECO:0000256" key="1">
    <source>
        <dbReference type="SAM" id="Phobius"/>
    </source>
</evidence>
<dbReference type="InterPro" id="IPR030914">
    <property type="entry name" value="Mob_CxxC_CxxC"/>
</dbReference>
<evidence type="ECO:0000313" key="2">
    <source>
        <dbReference type="EMBL" id="SHL79664.1"/>
    </source>
</evidence>
<dbReference type="Proteomes" id="UP000184092">
    <property type="component" value="Unassembled WGS sequence"/>
</dbReference>
<feature type="transmembrane region" description="Helical" evidence="1">
    <location>
        <begin position="69"/>
        <end position="90"/>
    </location>
</feature>
<dbReference type="OrthoDB" id="1437065at2"/>
<evidence type="ECO:0000313" key="3">
    <source>
        <dbReference type="Proteomes" id="UP000184092"/>
    </source>
</evidence>
<dbReference type="STRING" id="178356.SAMN05216269_101139"/>
<keyword evidence="1" id="KW-1133">Transmembrane helix</keyword>
<protein>
    <submittedName>
        <fullName evidence="2">Mobilome CxxCx(11)CxxC protein</fullName>
    </submittedName>
</protein>
<gene>
    <name evidence="2" type="ORF">SAMN05216269_101139</name>
</gene>
<organism evidence="2 3">
    <name type="scientific">Flavobacterium xinjiangense</name>
    <dbReference type="NCBI Taxonomy" id="178356"/>
    <lineage>
        <taxon>Bacteria</taxon>
        <taxon>Pseudomonadati</taxon>
        <taxon>Bacteroidota</taxon>
        <taxon>Flavobacteriia</taxon>
        <taxon>Flavobacteriales</taxon>
        <taxon>Flavobacteriaceae</taxon>
        <taxon>Flavobacterium</taxon>
    </lineage>
</organism>
<name>A0A1M7DJG8_9FLAO</name>
<keyword evidence="1" id="KW-0472">Membrane</keyword>